<evidence type="ECO:0000256" key="2">
    <source>
        <dbReference type="ARBA" id="ARBA00022729"/>
    </source>
</evidence>
<dbReference type="PRINTS" id="PR00625">
    <property type="entry name" value="JDOMAIN"/>
</dbReference>
<dbReference type="SMART" id="SM00271">
    <property type="entry name" value="DnaJ"/>
    <property type="match status" value="1"/>
</dbReference>
<gene>
    <name evidence="9" type="ORF">BCR37DRAFT_361643</name>
</gene>
<organism evidence="9 10">
    <name type="scientific">Protomyces lactucae-debilis</name>
    <dbReference type="NCBI Taxonomy" id="2754530"/>
    <lineage>
        <taxon>Eukaryota</taxon>
        <taxon>Fungi</taxon>
        <taxon>Dikarya</taxon>
        <taxon>Ascomycota</taxon>
        <taxon>Taphrinomycotina</taxon>
        <taxon>Taphrinomycetes</taxon>
        <taxon>Taphrinales</taxon>
        <taxon>Protomycetaceae</taxon>
        <taxon>Protomyces</taxon>
    </lineage>
</organism>
<evidence type="ECO:0000256" key="1">
    <source>
        <dbReference type="ARBA" id="ARBA00022692"/>
    </source>
</evidence>
<name>A0A1Y2EYR6_PROLT</name>
<reference evidence="9 10" key="1">
    <citation type="submission" date="2016-07" db="EMBL/GenBank/DDBJ databases">
        <title>Pervasive Adenine N6-methylation of Active Genes in Fungi.</title>
        <authorList>
            <consortium name="DOE Joint Genome Institute"/>
            <person name="Mondo S.J."/>
            <person name="Dannebaum R.O."/>
            <person name="Kuo R.C."/>
            <person name="Labutti K."/>
            <person name="Haridas S."/>
            <person name="Kuo A."/>
            <person name="Salamov A."/>
            <person name="Ahrendt S.R."/>
            <person name="Lipzen A."/>
            <person name="Sullivan W."/>
            <person name="Andreopoulos W.B."/>
            <person name="Clum A."/>
            <person name="Lindquist E."/>
            <person name="Daum C."/>
            <person name="Ramamoorthy G.K."/>
            <person name="Gryganskyi A."/>
            <person name="Culley D."/>
            <person name="Magnuson J.K."/>
            <person name="James T.Y."/>
            <person name="O'Malley M.A."/>
            <person name="Stajich J.E."/>
            <person name="Spatafora J.W."/>
            <person name="Visel A."/>
            <person name="Grigoriev I.V."/>
        </authorList>
    </citation>
    <scope>NUCLEOTIDE SEQUENCE [LARGE SCALE GENOMIC DNA]</scope>
    <source>
        <strain evidence="9 10">12-1054</strain>
    </source>
</reference>
<evidence type="ECO:0000256" key="5">
    <source>
        <dbReference type="ARBA" id="ARBA00037847"/>
    </source>
</evidence>
<accession>A0A1Y2EYR6</accession>
<dbReference type="EMBL" id="MCFI01000022">
    <property type="protein sequence ID" value="ORY76637.1"/>
    <property type="molecule type" value="Genomic_DNA"/>
</dbReference>
<dbReference type="PANTHER" id="PTHR44653">
    <property type="entry name" value="DNAJ HOMOLOG SUBFAMILY C MEMBER 1"/>
    <property type="match status" value="1"/>
</dbReference>
<protein>
    <submittedName>
        <fullName evidence="9">DnaJ domain-containing protein</fullName>
    </submittedName>
</protein>
<comment type="caution">
    <text evidence="9">The sequence shown here is derived from an EMBL/GenBank/DDBJ whole genome shotgun (WGS) entry which is preliminary data.</text>
</comment>
<evidence type="ECO:0000256" key="3">
    <source>
        <dbReference type="ARBA" id="ARBA00022989"/>
    </source>
</evidence>
<dbReference type="Proteomes" id="UP000193685">
    <property type="component" value="Unassembled WGS sequence"/>
</dbReference>
<feature type="domain" description="J" evidence="8">
    <location>
        <begin position="42"/>
        <end position="107"/>
    </location>
</feature>
<dbReference type="OrthoDB" id="413400at2759"/>
<evidence type="ECO:0000256" key="6">
    <source>
        <dbReference type="SAM" id="Phobius"/>
    </source>
</evidence>
<dbReference type="InterPro" id="IPR001623">
    <property type="entry name" value="DnaJ_domain"/>
</dbReference>
<keyword evidence="2 7" id="KW-0732">Signal</keyword>
<dbReference type="STRING" id="56484.A0A1Y2EYR6"/>
<dbReference type="SUPFAM" id="SSF46565">
    <property type="entry name" value="Chaperone J-domain"/>
    <property type="match status" value="1"/>
</dbReference>
<evidence type="ECO:0000256" key="4">
    <source>
        <dbReference type="ARBA" id="ARBA00023136"/>
    </source>
</evidence>
<evidence type="ECO:0000313" key="10">
    <source>
        <dbReference type="Proteomes" id="UP000193685"/>
    </source>
</evidence>
<dbReference type="AlphaFoldDB" id="A0A1Y2EYR6"/>
<keyword evidence="1 6" id="KW-0812">Transmembrane</keyword>
<dbReference type="GO" id="GO:0012505">
    <property type="term" value="C:endomembrane system"/>
    <property type="evidence" value="ECO:0007669"/>
    <property type="project" value="UniProtKB-SubCell"/>
</dbReference>
<evidence type="ECO:0000313" key="9">
    <source>
        <dbReference type="EMBL" id="ORY76637.1"/>
    </source>
</evidence>
<dbReference type="GeneID" id="63784831"/>
<keyword evidence="4 6" id="KW-0472">Membrane</keyword>
<keyword evidence="10" id="KW-1185">Reference proteome</keyword>
<dbReference type="PROSITE" id="PS50076">
    <property type="entry name" value="DNAJ_2"/>
    <property type="match status" value="1"/>
</dbReference>
<feature type="chain" id="PRO_5012824610" evidence="7">
    <location>
        <begin position="17"/>
        <end position="264"/>
    </location>
</feature>
<keyword evidence="3 6" id="KW-1133">Transmembrane helix</keyword>
<dbReference type="PANTHER" id="PTHR44653:SF2">
    <property type="entry name" value="DNAJ HOMOLOG SUBFAMILY C MEMBER 1"/>
    <property type="match status" value="1"/>
</dbReference>
<dbReference type="InterPro" id="IPR036869">
    <property type="entry name" value="J_dom_sf"/>
</dbReference>
<dbReference type="Pfam" id="PF00226">
    <property type="entry name" value="DnaJ"/>
    <property type="match status" value="1"/>
</dbReference>
<comment type="subcellular location">
    <subcellularLocation>
        <location evidence="5">Endomembrane system</location>
        <topology evidence="5">Single-pass membrane protein</topology>
    </subcellularLocation>
</comment>
<evidence type="ECO:0000259" key="8">
    <source>
        <dbReference type="PROSITE" id="PS50076"/>
    </source>
</evidence>
<feature type="transmembrane region" description="Helical" evidence="6">
    <location>
        <begin position="131"/>
        <end position="153"/>
    </location>
</feature>
<dbReference type="CDD" id="cd06257">
    <property type="entry name" value="DnaJ"/>
    <property type="match status" value="1"/>
</dbReference>
<dbReference type="InterPro" id="IPR052606">
    <property type="entry name" value="DnaJ_domain_protein"/>
</dbReference>
<sequence length="264" mass="29797">MRFLHLWLLALSAVLASRWSNQDYEIFDVARALEISEGANATFYSFLEIKPKASLEEIGKAYKKRSRQLHPDKNIGVKNAQKRFERLGLITKMLRTPEVRERYDHFYYNGFPKWKGTGYFYSRYRPGVGTVLVLLFFIVSGFHYLGMVIAAASHRSRIQGHIKDAHEAAGYPNLNKRKRVTTETGRVFQVDPNGDVFFVQGGEEAKMSPEAVPAASLQRSLLVQVPLALFNKTVGRILGGGVQEDNLDDEGDALTSVKKGKKKN</sequence>
<feature type="signal peptide" evidence="7">
    <location>
        <begin position="1"/>
        <end position="16"/>
    </location>
</feature>
<dbReference type="Gene3D" id="1.10.287.110">
    <property type="entry name" value="DnaJ domain"/>
    <property type="match status" value="1"/>
</dbReference>
<dbReference type="OMA" id="WKGTAYL"/>
<evidence type="ECO:0000256" key="7">
    <source>
        <dbReference type="SAM" id="SignalP"/>
    </source>
</evidence>
<proteinExistence type="predicted"/>
<dbReference type="RefSeq" id="XP_040722717.1">
    <property type="nucleotide sequence ID" value="XM_040868232.1"/>
</dbReference>